<gene>
    <name evidence="5" type="primary">rplE</name>
    <name evidence="9" type="ORF">A3B25_02610</name>
</gene>
<dbReference type="GO" id="GO:1990904">
    <property type="term" value="C:ribonucleoprotein complex"/>
    <property type="evidence" value="ECO:0007669"/>
    <property type="project" value="UniProtKB-KW"/>
</dbReference>
<comment type="caution">
    <text evidence="9">The sequence shown here is derived from an EMBL/GenBank/DDBJ whole genome shotgun (WGS) entry which is preliminary data.</text>
</comment>
<comment type="similarity">
    <text evidence="1 5 6">Belongs to the universal ribosomal protein uL5 family.</text>
</comment>
<dbReference type="PIRSF" id="PIRSF002161">
    <property type="entry name" value="Ribosomal_L5"/>
    <property type="match status" value="1"/>
</dbReference>
<organism evidence="9 10">
    <name type="scientific">Candidatus Ryanbacteria bacterium RIFCSPLOWO2_01_FULL_48_26</name>
    <dbReference type="NCBI Taxonomy" id="1802126"/>
    <lineage>
        <taxon>Bacteria</taxon>
        <taxon>Candidatus Ryaniibacteriota</taxon>
    </lineage>
</organism>
<dbReference type="STRING" id="1802126.A3B25_02610"/>
<proteinExistence type="inferred from homology"/>
<evidence type="ECO:0000256" key="1">
    <source>
        <dbReference type="ARBA" id="ARBA00008553"/>
    </source>
</evidence>
<evidence type="ECO:0000259" key="8">
    <source>
        <dbReference type="Pfam" id="PF00673"/>
    </source>
</evidence>
<protein>
    <recommendedName>
        <fullName evidence="4 5">Large ribosomal subunit protein uL5</fullName>
    </recommendedName>
</protein>
<dbReference type="Pfam" id="PF00281">
    <property type="entry name" value="Ribosomal_L5"/>
    <property type="match status" value="1"/>
</dbReference>
<dbReference type="InterPro" id="IPR022803">
    <property type="entry name" value="Ribosomal_uL5_dom_sf"/>
</dbReference>
<dbReference type="Gene3D" id="3.30.1440.10">
    <property type="match status" value="1"/>
</dbReference>
<evidence type="ECO:0000256" key="3">
    <source>
        <dbReference type="ARBA" id="ARBA00023274"/>
    </source>
</evidence>
<dbReference type="GO" id="GO:0005840">
    <property type="term" value="C:ribosome"/>
    <property type="evidence" value="ECO:0007669"/>
    <property type="project" value="UniProtKB-KW"/>
</dbReference>
<reference evidence="9 10" key="1">
    <citation type="journal article" date="2016" name="Nat. Commun.">
        <title>Thousands of microbial genomes shed light on interconnected biogeochemical processes in an aquifer system.</title>
        <authorList>
            <person name="Anantharaman K."/>
            <person name="Brown C.T."/>
            <person name="Hug L.A."/>
            <person name="Sharon I."/>
            <person name="Castelle C.J."/>
            <person name="Probst A.J."/>
            <person name="Thomas B.C."/>
            <person name="Singh A."/>
            <person name="Wilkins M.J."/>
            <person name="Karaoz U."/>
            <person name="Brodie E.L."/>
            <person name="Williams K.H."/>
            <person name="Hubbard S.S."/>
            <person name="Banfield J.F."/>
        </authorList>
    </citation>
    <scope>NUCLEOTIDE SEQUENCE [LARGE SCALE GENOMIC DNA]</scope>
</reference>
<dbReference type="EMBL" id="MHNW01000009">
    <property type="protein sequence ID" value="OGZ54282.1"/>
    <property type="molecule type" value="Genomic_DNA"/>
</dbReference>
<dbReference type="HAMAP" id="MF_01333_B">
    <property type="entry name" value="Ribosomal_uL5_B"/>
    <property type="match status" value="1"/>
</dbReference>
<keyword evidence="5" id="KW-0699">rRNA-binding</keyword>
<dbReference type="PANTHER" id="PTHR11994">
    <property type="entry name" value="60S RIBOSOMAL PROTEIN L11-RELATED"/>
    <property type="match status" value="1"/>
</dbReference>
<comment type="function">
    <text evidence="5">This is 1 of the proteins that bind and probably mediate the attachment of the 5S RNA into the large ribosomal subunit, where it forms part of the central protuberance. In the 70S ribosome it contacts protein S13 of the 30S subunit (bridge B1b), connecting the 2 subunits; this bridge is implicated in subunit movement. Contacts the P site tRNA; the 5S rRNA and some of its associated proteins might help stabilize positioning of ribosome-bound tRNAs.</text>
</comment>
<dbReference type="GO" id="GO:0003735">
    <property type="term" value="F:structural constituent of ribosome"/>
    <property type="evidence" value="ECO:0007669"/>
    <property type="project" value="InterPro"/>
</dbReference>
<sequence length="181" mass="20834">MKHLTEIYKSVTIPTFRERFGMSNIHAVPHIEKVVVNVGIGRLKDEKEKEEVRNSIMKITGQLPEPRPARVAIASFKTRKGMVIGYRVTLRGKRMYDFLERLVFLAIPRTRDFRGIKTSAIDEHGNLNIGIREHIIFPEMIGEDVRKIFSLEVTVVTNARTRERAEALFQSLGFPFTRVAK</sequence>
<dbReference type="InterPro" id="IPR002132">
    <property type="entry name" value="Ribosomal_uL5"/>
</dbReference>
<dbReference type="SUPFAM" id="SSF55282">
    <property type="entry name" value="RL5-like"/>
    <property type="match status" value="1"/>
</dbReference>
<evidence type="ECO:0000256" key="4">
    <source>
        <dbReference type="ARBA" id="ARBA00035245"/>
    </source>
</evidence>
<evidence type="ECO:0000256" key="6">
    <source>
        <dbReference type="RuleBase" id="RU003930"/>
    </source>
</evidence>
<dbReference type="InterPro" id="IPR031310">
    <property type="entry name" value="Ribosomal_uL5_N"/>
</dbReference>
<dbReference type="NCBIfam" id="NF000585">
    <property type="entry name" value="PRK00010.1"/>
    <property type="match status" value="1"/>
</dbReference>
<dbReference type="FunFam" id="3.30.1440.10:FF:000001">
    <property type="entry name" value="50S ribosomal protein L5"/>
    <property type="match status" value="1"/>
</dbReference>
<accession>A0A1G2GVP4</accession>
<comment type="subunit">
    <text evidence="5">Part of the 50S ribosomal subunit; part of the 5S rRNA/L5/L18/L25 subcomplex. Contacts the 5S rRNA and the P site tRNA. Forms a bridge to the 30S subunit in the 70S ribosome.</text>
</comment>
<keyword evidence="5" id="KW-0694">RNA-binding</keyword>
<feature type="domain" description="Large ribosomal subunit protein uL5 N-terminal" evidence="7">
    <location>
        <begin position="24"/>
        <end position="79"/>
    </location>
</feature>
<dbReference type="GO" id="GO:0019843">
    <property type="term" value="F:rRNA binding"/>
    <property type="evidence" value="ECO:0007669"/>
    <property type="project" value="UniProtKB-UniRule"/>
</dbReference>
<dbReference type="AlphaFoldDB" id="A0A1G2GVP4"/>
<keyword evidence="5" id="KW-0820">tRNA-binding</keyword>
<dbReference type="InterPro" id="IPR031309">
    <property type="entry name" value="Ribosomal_uL5_C"/>
</dbReference>
<keyword evidence="2 5" id="KW-0689">Ribosomal protein</keyword>
<evidence type="ECO:0000313" key="9">
    <source>
        <dbReference type="EMBL" id="OGZ54282.1"/>
    </source>
</evidence>
<dbReference type="Pfam" id="PF00673">
    <property type="entry name" value="Ribosomal_L5_C"/>
    <property type="match status" value="1"/>
</dbReference>
<evidence type="ECO:0000256" key="5">
    <source>
        <dbReference type="HAMAP-Rule" id="MF_01333"/>
    </source>
</evidence>
<dbReference type="Proteomes" id="UP000179106">
    <property type="component" value="Unassembled WGS sequence"/>
</dbReference>
<evidence type="ECO:0000256" key="2">
    <source>
        <dbReference type="ARBA" id="ARBA00022980"/>
    </source>
</evidence>
<feature type="domain" description="Large ribosomal subunit protein uL5 C-terminal" evidence="8">
    <location>
        <begin position="84"/>
        <end position="176"/>
    </location>
</feature>
<name>A0A1G2GVP4_9BACT</name>
<dbReference type="InterPro" id="IPR020930">
    <property type="entry name" value="Ribosomal_uL5_bac-type"/>
</dbReference>
<evidence type="ECO:0000313" key="10">
    <source>
        <dbReference type="Proteomes" id="UP000179106"/>
    </source>
</evidence>
<dbReference type="GO" id="GO:0000049">
    <property type="term" value="F:tRNA binding"/>
    <property type="evidence" value="ECO:0007669"/>
    <property type="project" value="UniProtKB-UniRule"/>
</dbReference>
<keyword evidence="3 5" id="KW-0687">Ribonucleoprotein</keyword>
<dbReference type="GO" id="GO:0006412">
    <property type="term" value="P:translation"/>
    <property type="evidence" value="ECO:0007669"/>
    <property type="project" value="UniProtKB-UniRule"/>
</dbReference>
<evidence type="ECO:0000259" key="7">
    <source>
        <dbReference type="Pfam" id="PF00281"/>
    </source>
</evidence>